<dbReference type="Gene3D" id="2.60.40.1180">
    <property type="entry name" value="Golgi alpha-mannosidase II"/>
    <property type="match status" value="1"/>
</dbReference>
<dbReference type="Pfam" id="PF21307">
    <property type="entry name" value="Glyco_hydro_95_C"/>
    <property type="match status" value="1"/>
</dbReference>
<dbReference type="Pfam" id="PF22124">
    <property type="entry name" value="Glyco_hydro_95_cat"/>
    <property type="match status" value="1"/>
</dbReference>
<name>A0ABU2JVX7_9ACTN</name>
<reference evidence="6" key="1">
    <citation type="submission" date="2023-07" db="EMBL/GenBank/DDBJ databases">
        <title>30 novel species of actinomycetes from the DSMZ collection.</title>
        <authorList>
            <person name="Nouioui I."/>
        </authorList>
    </citation>
    <scope>NUCLEOTIDE SEQUENCE [LARGE SCALE GENOMIC DNA]</scope>
    <source>
        <strain evidence="6">DSM 44915</strain>
    </source>
</reference>
<dbReference type="InterPro" id="IPR012341">
    <property type="entry name" value="6hp_glycosidase-like_sf"/>
</dbReference>
<evidence type="ECO:0000259" key="3">
    <source>
        <dbReference type="Pfam" id="PF21307"/>
    </source>
</evidence>
<gene>
    <name evidence="5" type="ORF">RM844_22945</name>
</gene>
<dbReference type="InterPro" id="IPR049053">
    <property type="entry name" value="AFCA-like_C"/>
</dbReference>
<dbReference type="PANTHER" id="PTHR31084:SF0">
    <property type="entry name" value="ALPHA-L-FUCOSIDASE 2"/>
    <property type="match status" value="1"/>
</dbReference>
<dbReference type="SUPFAM" id="SSF48208">
    <property type="entry name" value="Six-hairpin glycosidases"/>
    <property type="match status" value="1"/>
</dbReference>
<dbReference type="Pfam" id="PF14498">
    <property type="entry name" value="Glyco_hyd_65N_2"/>
    <property type="match status" value="1"/>
</dbReference>
<evidence type="ECO:0000256" key="1">
    <source>
        <dbReference type="SAM" id="MobiDB-lite"/>
    </source>
</evidence>
<evidence type="ECO:0000259" key="4">
    <source>
        <dbReference type="Pfam" id="PF22124"/>
    </source>
</evidence>
<dbReference type="GO" id="GO:0016787">
    <property type="term" value="F:hydrolase activity"/>
    <property type="evidence" value="ECO:0007669"/>
    <property type="project" value="UniProtKB-KW"/>
</dbReference>
<accession>A0ABU2JVX7</accession>
<dbReference type="InterPro" id="IPR016518">
    <property type="entry name" value="Alpha-L-fucosidase"/>
</dbReference>
<protein>
    <submittedName>
        <fullName evidence="5">Glycoside hydrolase N-terminal domain-containing protein</fullName>
    </submittedName>
</protein>
<dbReference type="Gene3D" id="2.70.98.50">
    <property type="entry name" value="putative glycoside hydrolase family protein from bacillus halodurans"/>
    <property type="match status" value="1"/>
</dbReference>
<evidence type="ECO:0000259" key="2">
    <source>
        <dbReference type="Pfam" id="PF14498"/>
    </source>
</evidence>
<dbReference type="InterPro" id="IPR008928">
    <property type="entry name" value="6-hairpin_glycosidase_sf"/>
</dbReference>
<comment type="caution">
    <text evidence="5">The sequence shown here is derived from an EMBL/GenBank/DDBJ whole genome shotgun (WGS) entry which is preliminary data.</text>
</comment>
<dbReference type="RefSeq" id="WP_311669238.1">
    <property type="nucleotide sequence ID" value="NZ_JAVREO010000015.1"/>
</dbReference>
<dbReference type="EMBL" id="JAVREO010000015">
    <property type="protein sequence ID" value="MDT0269148.1"/>
    <property type="molecule type" value="Genomic_DNA"/>
</dbReference>
<dbReference type="InterPro" id="IPR013780">
    <property type="entry name" value="Glyco_hydro_b"/>
</dbReference>
<proteinExistence type="predicted"/>
<dbReference type="PANTHER" id="PTHR31084">
    <property type="entry name" value="ALPHA-L-FUCOSIDASE 2"/>
    <property type="match status" value="1"/>
</dbReference>
<evidence type="ECO:0000313" key="6">
    <source>
        <dbReference type="Proteomes" id="UP001183410"/>
    </source>
</evidence>
<feature type="compositionally biased region" description="Pro residues" evidence="1">
    <location>
        <begin position="1"/>
        <end position="12"/>
    </location>
</feature>
<feature type="region of interest" description="Disordered" evidence="1">
    <location>
        <begin position="1"/>
        <end position="21"/>
    </location>
</feature>
<keyword evidence="5" id="KW-0378">Hydrolase</keyword>
<dbReference type="PIRSF" id="PIRSF007663">
    <property type="entry name" value="UCP007663"/>
    <property type="match status" value="1"/>
</dbReference>
<feature type="domain" description="Glycosyl hydrolase family 95 catalytic" evidence="4">
    <location>
        <begin position="279"/>
        <end position="688"/>
    </location>
</feature>
<evidence type="ECO:0000313" key="5">
    <source>
        <dbReference type="EMBL" id="MDT0269148.1"/>
    </source>
</evidence>
<organism evidence="5 6">
    <name type="scientific">Streptomyces chisholmiae</name>
    <dbReference type="NCBI Taxonomy" id="3075540"/>
    <lineage>
        <taxon>Bacteria</taxon>
        <taxon>Bacillati</taxon>
        <taxon>Actinomycetota</taxon>
        <taxon>Actinomycetes</taxon>
        <taxon>Kitasatosporales</taxon>
        <taxon>Streptomycetaceae</taxon>
        <taxon>Streptomyces</taxon>
    </lineage>
</organism>
<dbReference type="InterPro" id="IPR027414">
    <property type="entry name" value="GH95_N_dom"/>
</dbReference>
<dbReference type="Proteomes" id="UP001183410">
    <property type="component" value="Unassembled WGS sequence"/>
</dbReference>
<feature type="domain" description="Alpha fucosidase A-like C-terminal" evidence="3">
    <location>
        <begin position="691"/>
        <end position="749"/>
    </location>
</feature>
<dbReference type="Gene3D" id="1.50.10.10">
    <property type="match status" value="1"/>
</dbReference>
<dbReference type="InterPro" id="IPR054363">
    <property type="entry name" value="GH95_cat"/>
</dbReference>
<keyword evidence="6" id="KW-1185">Reference proteome</keyword>
<feature type="domain" description="Glycosyl hydrolase family 95 N-terminal" evidence="2">
    <location>
        <begin position="18"/>
        <end position="254"/>
    </location>
</feature>
<sequence>MSQPDPVAPAAPRPERGIWDDAPAADWEDGFLSGNGEYGVLVHGPAERERLVLTHHRFVLPNGTRDLPPPRLADRLDRVREAALAGRYDEANDVFRGDWELRWTQPFHPGYALCLATTPPDRPGGYARWTDFATGEVGTRRTGPEGAWRRRVFVSRPDRVVVHELTAPPGDALDLVLSADTALDGVPETVAFTVEAAAVAGEHWLTVRGDYPPGLGAFGFDGHTRVVAAGGSVAVAGDRLLVTGARRLLLLTALDRQERAEDRADPGPGHRLAAVPADYAALRARHVAVHGELFGRSRLELAVDPADRARPVGALLARQDATPDVLDPALLERLYDSGRYLLLSASGVLPPRLTGLWTGSWTAAWAGDFTTDANVNLQVAGGYPLDLAEPMAGYQALVLGQLDHWRANAAAVYGARGFLAPPRTDGESGHLLHFDRDYPLHCWTGAADWLLLPLYEHYQITGDRAFLAGTLGPVLLELALFYEDFLSHEDADGRLVLVPSYSVENHPASTGNALAVNATGDIAAARHALRAAIDAANALGLEQGPSEGVARWTALLDRLPAYRVNAAGGLAEWAWPGLTDQQDHRHLQHLYGAWPAHEINPEETPELVGPAVRALELRGDQNLSAHGSLHRALAAARLKRPELVAANLRKILGRRMFFRSLMSAHNPGLDTYNADAAHALPAVVAEALVYSRPGVLELLPALPDELARGRLTGLLARTGVRVHELTWDLPAGTATARLESRAEQPLTLLCRPGLAELETELPVAASPLGPHARRLTLPAGRSTTVTARW</sequence>